<feature type="domain" description="Surface-adhesin protein E-like" evidence="1">
    <location>
        <begin position="50"/>
        <end position="133"/>
    </location>
</feature>
<dbReference type="InterPro" id="IPR031939">
    <property type="entry name" value="Adhesin_E-like"/>
</dbReference>
<comment type="caution">
    <text evidence="2">The sequence shown here is derived from an EMBL/GenBank/DDBJ whole genome shotgun (WGS) entry which is preliminary data.</text>
</comment>
<name>A0ABT3JQA9_9FLAO</name>
<dbReference type="Proteomes" id="UP001209107">
    <property type="component" value="Unassembled WGS sequence"/>
</dbReference>
<dbReference type="Pfam" id="PF16747">
    <property type="entry name" value="Adhesin_E"/>
    <property type="match status" value="1"/>
</dbReference>
<reference evidence="2 3" key="1">
    <citation type="submission" date="2022-10" db="EMBL/GenBank/DDBJ databases">
        <title>Kaistella sp. BT-6-1-3.</title>
        <authorList>
            <person name="Ai J."/>
            <person name="Deng Z."/>
        </authorList>
    </citation>
    <scope>NUCLEOTIDE SEQUENCE [LARGE SCALE GENOMIC DNA]</scope>
    <source>
        <strain evidence="2 3">BT6-1-3</strain>
    </source>
</reference>
<evidence type="ECO:0000313" key="3">
    <source>
        <dbReference type="Proteomes" id="UP001209107"/>
    </source>
</evidence>
<dbReference type="EMBL" id="JAPCHZ010000006">
    <property type="protein sequence ID" value="MCW4452967.1"/>
    <property type="molecule type" value="Genomic_DNA"/>
</dbReference>
<accession>A0ABT3JQA9</accession>
<sequence>MKKNYLLTTAAVLLGMLLVLGFKKIESKNGFIEIYRSAEFTVSASRETSSSAWVKWQYPTKRVKAKSGKYITTGGKQVLQLWKASCYEREYDITSVISYDRNGKVLGSDSYVAFKEPVVPGTVGEIIYNHICADDDESYYYDYDLVDSAAAVVDSAAVEW</sequence>
<protein>
    <recommendedName>
        <fullName evidence="1">Surface-adhesin protein E-like domain-containing protein</fullName>
    </recommendedName>
</protein>
<dbReference type="RefSeq" id="WP_265145041.1">
    <property type="nucleotide sequence ID" value="NZ_JAPCHZ010000006.1"/>
</dbReference>
<evidence type="ECO:0000313" key="2">
    <source>
        <dbReference type="EMBL" id="MCW4452967.1"/>
    </source>
</evidence>
<organism evidence="2 3">
    <name type="scientific">Kaistella yananensis</name>
    <dbReference type="NCBI Taxonomy" id="2989820"/>
    <lineage>
        <taxon>Bacteria</taxon>
        <taxon>Pseudomonadati</taxon>
        <taxon>Bacteroidota</taxon>
        <taxon>Flavobacteriia</taxon>
        <taxon>Flavobacteriales</taxon>
        <taxon>Weeksellaceae</taxon>
        <taxon>Chryseobacterium group</taxon>
        <taxon>Kaistella</taxon>
    </lineage>
</organism>
<evidence type="ECO:0000259" key="1">
    <source>
        <dbReference type="Pfam" id="PF16747"/>
    </source>
</evidence>
<gene>
    <name evidence="2" type="ORF">OK344_12215</name>
</gene>
<keyword evidence="3" id="KW-1185">Reference proteome</keyword>
<proteinExistence type="predicted"/>